<dbReference type="AlphaFoldDB" id="A0A964WVN5"/>
<dbReference type="Gene3D" id="2.30.30.40">
    <property type="entry name" value="SH3 Domains"/>
    <property type="match status" value="1"/>
</dbReference>
<proteinExistence type="predicted"/>
<dbReference type="EMBL" id="SPKJ01000138">
    <property type="protein sequence ID" value="MYZ50238.1"/>
    <property type="molecule type" value="Genomic_DNA"/>
</dbReference>
<dbReference type="PROSITE" id="PS51781">
    <property type="entry name" value="SH3B"/>
    <property type="match status" value="1"/>
</dbReference>
<dbReference type="Proteomes" id="UP000773614">
    <property type="component" value="Unassembled WGS sequence"/>
</dbReference>
<gene>
    <name evidence="4" type="ORF">E4O86_21245</name>
</gene>
<dbReference type="InterPro" id="IPR003646">
    <property type="entry name" value="SH3-like_bac-type"/>
</dbReference>
<evidence type="ECO:0000256" key="2">
    <source>
        <dbReference type="SAM" id="SignalP"/>
    </source>
</evidence>
<dbReference type="SMART" id="SM00287">
    <property type="entry name" value="SH3b"/>
    <property type="match status" value="1"/>
</dbReference>
<feature type="compositionally biased region" description="Gly residues" evidence="1">
    <location>
        <begin position="167"/>
        <end position="176"/>
    </location>
</feature>
<keyword evidence="5" id="KW-1185">Reference proteome</keyword>
<dbReference type="RefSeq" id="WP_161142562.1">
    <property type="nucleotide sequence ID" value="NZ_SPKJ01000138.1"/>
</dbReference>
<comment type="caution">
    <text evidence="4">The sequence shown here is derived from an EMBL/GenBank/DDBJ whole genome shotgun (WGS) entry which is preliminary data.</text>
</comment>
<evidence type="ECO:0000313" key="4">
    <source>
        <dbReference type="EMBL" id="MYZ50238.1"/>
    </source>
</evidence>
<evidence type="ECO:0000256" key="1">
    <source>
        <dbReference type="SAM" id="MobiDB-lite"/>
    </source>
</evidence>
<keyword evidence="2" id="KW-0732">Signal</keyword>
<organism evidence="4 5">
    <name type="scientific">Propylenella binzhouense</name>
    <dbReference type="NCBI Taxonomy" id="2555902"/>
    <lineage>
        <taxon>Bacteria</taxon>
        <taxon>Pseudomonadati</taxon>
        <taxon>Pseudomonadota</taxon>
        <taxon>Alphaproteobacteria</taxon>
        <taxon>Hyphomicrobiales</taxon>
        <taxon>Propylenellaceae</taxon>
        <taxon>Propylenella</taxon>
    </lineage>
</organism>
<feature type="region of interest" description="Disordered" evidence="1">
    <location>
        <begin position="137"/>
        <end position="189"/>
    </location>
</feature>
<evidence type="ECO:0000313" key="5">
    <source>
        <dbReference type="Proteomes" id="UP000773614"/>
    </source>
</evidence>
<feature type="domain" description="SH3b" evidence="3">
    <location>
        <begin position="25"/>
        <end position="88"/>
    </location>
</feature>
<feature type="signal peptide" evidence="2">
    <location>
        <begin position="1"/>
        <end position="24"/>
    </location>
</feature>
<dbReference type="OrthoDB" id="8074373at2"/>
<reference evidence="4" key="1">
    <citation type="submission" date="2019-03" db="EMBL/GenBank/DDBJ databases">
        <title>Afifella sp. nov., isolated from activated sludge.</title>
        <authorList>
            <person name="Li Q."/>
            <person name="Liu Y."/>
        </authorList>
    </citation>
    <scope>NUCLEOTIDE SEQUENCE</scope>
    <source>
        <strain evidence="4">L72</strain>
    </source>
</reference>
<dbReference type="Pfam" id="PF08239">
    <property type="entry name" value="SH3_3"/>
    <property type="match status" value="1"/>
</dbReference>
<protein>
    <submittedName>
        <fullName evidence="4">Peptide-binding protein</fullName>
    </submittedName>
</protein>
<name>A0A964WVN5_9HYPH</name>
<evidence type="ECO:0000259" key="3">
    <source>
        <dbReference type="PROSITE" id="PS51781"/>
    </source>
</evidence>
<sequence length="189" mass="20883">MKTRSLLAGLALIAATLLPEIASAATTAYTTGNVNMRAGPSTRYPRITTVPHGATVTVYGCTQGYSWCDSSYRGLRGWISGSYLAFGYQGRHVLVPSYGYSVGIPIIGFSIGSYWPRYYGRYDWYDSWDRDGRPSRWYNPPSRRAPPRVVHPQPPRSGQMPGRIVRPGGGPSGWGSSGNSPYWKPDNQR</sequence>
<feature type="chain" id="PRO_5037237227" evidence="2">
    <location>
        <begin position="25"/>
        <end position="189"/>
    </location>
</feature>
<accession>A0A964WVN5</accession>